<feature type="transmembrane region" description="Helical" evidence="7">
    <location>
        <begin position="193"/>
        <end position="212"/>
    </location>
</feature>
<accession>A0A5P2D620</accession>
<evidence type="ECO:0000256" key="4">
    <source>
        <dbReference type="ARBA" id="ARBA00022692"/>
    </source>
</evidence>
<feature type="transmembrane region" description="Helical" evidence="7">
    <location>
        <begin position="330"/>
        <end position="356"/>
    </location>
</feature>
<reference evidence="8 9" key="1">
    <citation type="submission" date="2018-05" db="EMBL/GenBank/DDBJ databases">
        <title>Streptomyces venezuelae.</title>
        <authorList>
            <person name="Kim W."/>
            <person name="Lee N."/>
            <person name="Cho B.-K."/>
        </authorList>
    </citation>
    <scope>NUCLEOTIDE SEQUENCE [LARGE SCALE GENOMIC DNA]</scope>
    <source>
        <strain evidence="8 9">ATCC 21782</strain>
    </source>
</reference>
<keyword evidence="4 7" id="KW-0812">Transmembrane</keyword>
<dbReference type="AlphaFoldDB" id="A0A5P2D620"/>
<organism evidence="8 9">
    <name type="scientific">Streptomyces venezuelae</name>
    <dbReference type="NCBI Taxonomy" id="54571"/>
    <lineage>
        <taxon>Bacteria</taxon>
        <taxon>Bacillati</taxon>
        <taxon>Actinomycetota</taxon>
        <taxon>Actinomycetes</taxon>
        <taxon>Kitasatosporales</taxon>
        <taxon>Streptomycetaceae</taxon>
        <taxon>Streptomyces</taxon>
    </lineage>
</organism>
<dbReference type="GO" id="GO:0070069">
    <property type="term" value="C:cytochrome complex"/>
    <property type="evidence" value="ECO:0007669"/>
    <property type="project" value="TreeGrafter"/>
</dbReference>
<protein>
    <submittedName>
        <fullName evidence="8">Cytochrome BD oxidase subunit II</fullName>
    </submittedName>
</protein>
<name>A0A5P2D620_STRVZ</name>
<dbReference type="Pfam" id="PF02322">
    <property type="entry name" value="Cyt_bd_oxida_II"/>
    <property type="match status" value="1"/>
</dbReference>
<evidence type="ECO:0000256" key="3">
    <source>
        <dbReference type="ARBA" id="ARBA00022475"/>
    </source>
</evidence>
<dbReference type="GO" id="GO:0009055">
    <property type="term" value="F:electron transfer activity"/>
    <property type="evidence" value="ECO:0007669"/>
    <property type="project" value="TreeGrafter"/>
</dbReference>
<dbReference type="InterPro" id="IPR003317">
    <property type="entry name" value="Cyt-d_oxidase_su2"/>
</dbReference>
<comment type="subcellular location">
    <subcellularLocation>
        <location evidence="1">Cell membrane</location>
        <topology evidence="1">Multi-pass membrane protein</topology>
    </subcellularLocation>
</comment>
<evidence type="ECO:0000256" key="2">
    <source>
        <dbReference type="ARBA" id="ARBA00007543"/>
    </source>
</evidence>
<evidence type="ECO:0000256" key="5">
    <source>
        <dbReference type="ARBA" id="ARBA00022989"/>
    </source>
</evidence>
<dbReference type="GO" id="GO:0005886">
    <property type="term" value="C:plasma membrane"/>
    <property type="evidence" value="ECO:0007669"/>
    <property type="project" value="UniProtKB-SubCell"/>
</dbReference>
<keyword evidence="3" id="KW-1003">Cell membrane</keyword>
<feature type="transmembrane region" description="Helical" evidence="7">
    <location>
        <begin position="93"/>
        <end position="110"/>
    </location>
</feature>
<evidence type="ECO:0000313" key="9">
    <source>
        <dbReference type="Proteomes" id="UP000325211"/>
    </source>
</evidence>
<evidence type="ECO:0000256" key="1">
    <source>
        <dbReference type="ARBA" id="ARBA00004651"/>
    </source>
</evidence>
<dbReference type="OrthoDB" id="9776710at2"/>
<dbReference type="PANTHER" id="PTHR43141">
    <property type="entry name" value="CYTOCHROME BD2 SUBUNIT II"/>
    <property type="match status" value="1"/>
</dbReference>
<sequence length="380" mass="39362">MAARRRTAGGGGAGRAAGGGHPLRAAVRDGGAAVTADLIAAVLLLAVAAYACAGGTDYGAGFWDLTAGGAERGKRPRWLIDHAMAPVWEVNNVWLIFVFVIMWTGFPVLFQTVFSAMWLPLALAAIGLVLRGAGFAFRKPARRLAGRRLYGAVFAVASLLTPFFLGAAVGGVASGRVAPGTEASAEAWSNPTSLMFGLIAIAATAFLGAVFLTGDARRFGAPDLVGYFRRRALASLVVLTAWAALTLVITREDAPHVWHGLTHGPGLALVIVAGAAALATAWLLLRTSGRGARFTAVGVVGAAVLAWGTAQRPYLIPTSLTVAEAAGAPATLTWLAFVTLVALLVVVPAVVFLYWLDTHGELEELTDAELRSGDTGEKPG</sequence>
<dbReference type="EMBL" id="CP029190">
    <property type="protein sequence ID" value="QES49528.1"/>
    <property type="molecule type" value="Genomic_DNA"/>
</dbReference>
<feature type="transmembrane region" description="Helical" evidence="7">
    <location>
        <begin position="292"/>
        <end position="310"/>
    </location>
</feature>
<dbReference type="GO" id="GO:0016682">
    <property type="term" value="F:oxidoreductase activity, acting on diphenols and related substances as donors, oxygen as acceptor"/>
    <property type="evidence" value="ECO:0007669"/>
    <property type="project" value="TreeGrafter"/>
</dbReference>
<keyword evidence="6 7" id="KW-0472">Membrane</keyword>
<evidence type="ECO:0000256" key="7">
    <source>
        <dbReference type="SAM" id="Phobius"/>
    </source>
</evidence>
<dbReference type="GO" id="GO:0019646">
    <property type="term" value="P:aerobic electron transport chain"/>
    <property type="evidence" value="ECO:0007669"/>
    <property type="project" value="TreeGrafter"/>
</dbReference>
<evidence type="ECO:0000313" key="8">
    <source>
        <dbReference type="EMBL" id="QES49528.1"/>
    </source>
</evidence>
<keyword evidence="5 7" id="KW-1133">Transmembrane helix</keyword>
<dbReference type="PANTHER" id="PTHR43141:SF4">
    <property type="entry name" value="CYTOCHROME BD2 SUBUNIT II"/>
    <property type="match status" value="1"/>
</dbReference>
<evidence type="ECO:0000256" key="6">
    <source>
        <dbReference type="ARBA" id="ARBA00023136"/>
    </source>
</evidence>
<feature type="transmembrane region" description="Helical" evidence="7">
    <location>
        <begin position="149"/>
        <end position="173"/>
    </location>
</feature>
<feature type="transmembrane region" description="Helical" evidence="7">
    <location>
        <begin position="262"/>
        <end position="285"/>
    </location>
</feature>
<feature type="transmembrane region" description="Helical" evidence="7">
    <location>
        <begin position="116"/>
        <end position="137"/>
    </location>
</feature>
<proteinExistence type="inferred from homology"/>
<gene>
    <name evidence="8" type="ORF">DEJ50_18675</name>
</gene>
<dbReference type="Proteomes" id="UP000325211">
    <property type="component" value="Chromosome"/>
</dbReference>
<comment type="similarity">
    <text evidence="2">Belongs to the cytochrome ubiquinol oxidase subunit 2 family.</text>
</comment>
<feature type="transmembrane region" description="Helical" evidence="7">
    <location>
        <begin position="232"/>
        <end position="250"/>
    </location>
</feature>